<keyword evidence="3" id="KW-0963">Cytoplasm</keyword>
<evidence type="ECO:0000259" key="12">
    <source>
        <dbReference type="PROSITE" id="PS50110"/>
    </source>
</evidence>
<evidence type="ECO:0000256" key="5">
    <source>
        <dbReference type="ARBA" id="ARBA00023012"/>
    </source>
</evidence>
<evidence type="ECO:0000256" key="9">
    <source>
        <dbReference type="ARBA" id="ARBA00024867"/>
    </source>
</evidence>
<dbReference type="SUPFAM" id="SSF52172">
    <property type="entry name" value="CheY-like"/>
    <property type="match status" value="1"/>
</dbReference>
<dbReference type="Proteomes" id="UP000824002">
    <property type="component" value="Unassembled WGS sequence"/>
</dbReference>
<gene>
    <name evidence="13" type="ORF">IAB51_12840</name>
</gene>
<keyword evidence="7" id="KW-0238">DNA-binding</keyword>
<evidence type="ECO:0000256" key="10">
    <source>
        <dbReference type="PROSITE-ProRule" id="PRU00169"/>
    </source>
</evidence>
<evidence type="ECO:0000259" key="11">
    <source>
        <dbReference type="PROSITE" id="PS01124"/>
    </source>
</evidence>
<dbReference type="GO" id="GO:0043565">
    <property type="term" value="F:sequence-specific DNA binding"/>
    <property type="evidence" value="ECO:0007669"/>
    <property type="project" value="InterPro"/>
</dbReference>
<dbReference type="CDD" id="cd17536">
    <property type="entry name" value="REC_YesN-like"/>
    <property type="match status" value="1"/>
</dbReference>
<reference evidence="13" key="1">
    <citation type="submission" date="2020-10" db="EMBL/GenBank/DDBJ databases">
        <authorList>
            <person name="Gilroy R."/>
        </authorList>
    </citation>
    <scope>NUCLEOTIDE SEQUENCE</scope>
    <source>
        <strain evidence="13">CHK199-13235</strain>
    </source>
</reference>
<dbReference type="PROSITE" id="PS00041">
    <property type="entry name" value="HTH_ARAC_FAMILY_1"/>
    <property type="match status" value="1"/>
</dbReference>
<reference evidence="13" key="2">
    <citation type="journal article" date="2021" name="PeerJ">
        <title>Extensive microbial diversity within the chicken gut microbiome revealed by metagenomics and culture.</title>
        <authorList>
            <person name="Gilroy R."/>
            <person name="Ravi A."/>
            <person name="Getino M."/>
            <person name="Pursley I."/>
            <person name="Horton D.L."/>
            <person name="Alikhan N.F."/>
            <person name="Baker D."/>
            <person name="Gharbi K."/>
            <person name="Hall N."/>
            <person name="Watson M."/>
            <person name="Adriaenssens E.M."/>
            <person name="Foster-Nyarko E."/>
            <person name="Jarju S."/>
            <person name="Secka A."/>
            <person name="Antonio M."/>
            <person name="Oren A."/>
            <person name="Chaudhuri R.R."/>
            <person name="La Ragione R."/>
            <person name="Hildebrand F."/>
            <person name="Pallen M.J."/>
        </authorList>
    </citation>
    <scope>NUCLEOTIDE SEQUENCE</scope>
    <source>
        <strain evidence="13">CHK199-13235</strain>
    </source>
</reference>
<dbReference type="GO" id="GO:0000160">
    <property type="term" value="P:phosphorelay signal transduction system"/>
    <property type="evidence" value="ECO:0007669"/>
    <property type="project" value="UniProtKB-KW"/>
</dbReference>
<dbReference type="InterPro" id="IPR018060">
    <property type="entry name" value="HTH_AraC"/>
</dbReference>
<feature type="domain" description="Response regulatory" evidence="12">
    <location>
        <begin position="3"/>
        <end position="120"/>
    </location>
</feature>
<dbReference type="InterPro" id="IPR051552">
    <property type="entry name" value="HptR"/>
</dbReference>
<evidence type="ECO:0000256" key="1">
    <source>
        <dbReference type="ARBA" id="ARBA00004496"/>
    </source>
</evidence>
<dbReference type="Pfam" id="PF00072">
    <property type="entry name" value="Response_reg"/>
    <property type="match status" value="1"/>
</dbReference>
<proteinExistence type="predicted"/>
<dbReference type="Gene3D" id="3.40.50.2300">
    <property type="match status" value="1"/>
</dbReference>
<evidence type="ECO:0000256" key="4">
    <source>
        <dbReference type="ARBA" id="ARBA00022553"/>
    </source>
</evidence>
<dbReference type="AlphaFoldDB" id="A0A9D1K0H7"/>
<dbReference type="PANTHER" id="PTHR42713:SF3">
    <property type="entry name" value="TRANSCRIPTIONAL REGULATORY PROTEIN HPTR"/>
    <property type="match status" value="1"/>
</dbReference>
<dbReference type="PRINTS" id="PR00032">
    <property type="entry name" value="HTHARAC"/>
</dbReference>
<evidence type="ECO:0000256" key="2">
    <source>
        <dbReference type="ARBA" id="ARBA00018672"/>
    </source>
</evidence>
<accession>A0A9D1K0H7</accession>
<keyword evidence="6" id="KW-0805">Transcription regulation</keyword>
<comment type="caution">
    <text evidence="13">The sequence shown here is derived from an EMBL/GenBank/DDBJ whole genome shotgun (WGS) entry which is preliminary data.</text>
</comment>
<feature type="domain" description="HTH araC/xylS-type" evidence="11">
    <location>
        <begin position="392"/>
        <end position="490"/>
    </location>
</feature>
<dbReference type="SMART" id="SM00342">
    <property type="entry name" value="HTH_ARAC"/>
    <property type="match status" value="1"/>
</dbReference>
<keyword evidence="8" id="KW-0804">Transcription</keyword>
<dbReference type="InterPro" id="IPR020449">
    <property type="entry name" value="Tscrpt_reg_AraC-type_HTH"/>
</dbReference>
<organism evidence="13 14">
    <name type="scientific">Candidatus Merdivicinus excrementipullorum</name>
    <dbReference type="NCBI Taxonomy" id="2840867"/>
    <lineage>
        <taxon>Bacteria</taxon>
        <taxon>Bacillati</taxon>
        <taxon>Bacillota</taxon>
        <taxon>Clostridia</taxon>
        <taxon>Eubacteriales</taxon>
        <taxon>Oscillospiraceae</taxon>
        <taxon>Oscillospiraceae incertae sedis</taxon>
        <taxon>Candidatus Merdivicinus</taxon>
    </lineage>
</organism>
<dbReference type="InterPro" id="IPR018062">
    <property type="entry name" value="HTH_AraC-typ_CS"/>
</dbReference>
<sequence length="493" mass="57193">MYHVLICEDEPLIGLGLQKIIREFNFPIQKIDYFENSLEAYQYIQKNAVDIIITDIQMPHLNGLDFIQKVKRMYPDMQCIILSGYSDFSYAQSAIKLGVVDYLLKPIDKGELQKLLETCMERIGEIKKQNSMIYSLLQHHWEEVVSASLPASSFVRHCQGTFYAAAAIHLCAAYQNNFYTIEEYLEGWLTEFFPNSQVFLYEPYGFRMAICLPNKAAENDMAEKLRSFLLNLRKKLSVKLFCGYGTAVSEITQFRQSAEEAENALYKRYANPDQPLFAPAQGAFTIPENVIAFVRAIAQAVQNNEASAIELSLNDLFSYLDHFCTQGACLLRLILIQIFEYLQIQLGFPTDFRQWMEQCETLKHLKSCFEQNLLKFMTVFSKQEHTVHSAVSRAIQYMQKNYSKDIDLALLANVVSMSYAYFSSIFKKETGFSAVRYLQRIRIDHALSLLEKTDLKIYEIAHQVGFPDEHYFIKVFKTFLDITPMEYRKKFEK</sequence>
<evidence type="ECO:0000256" key="3">
    <source>
        <dbReference type="ARBA" id="ARBA00022490"/>
    </source>
</evidence>
<dbReference type="GO" id="GO:0003700">
    <property type="term" value="F:DNA-binding transcription factor activity"/>
    <property type="evidence" value="ECO:0007669"/>
    <property type="project" value="InterPro"/>
</dbReference>
<protein>
    <recommendedName>
        <fullName evidence="2">Stage 0 sporulation protein A homolog</fullName>
    </recommendedName>
</protein>
<dbReference type="GO" id="GO:0005737">
    <property type="term" value="C:cytoplasm"/>
    <property type="evidence" value="ECO:0007669"/>
    <property type="project" value="UniProtKB-SubCell"/>
</dbReference>
<dbReference type="InterPro" id="IPR011006">
    <property type="entry name" value="CheY-like_superfamily"/>
</dbReference>
<name>A0A9D1K0H7_9FIRM</name>
<dbReference type="Gene3D" id="1.10.10.60">
    <property type="entry name" value="Homeodomain-like"/>
    <property type="match status" value="2"/>
</dbReference>
<dbReference type="EMBL" id="DVJP01000082">
    <property type="protein sequence ID" value="HIS77664.1"/>
    <property type="molecule type" value="Genomic_DNA"/>
</dbReference>
<evidence type="ECO:0000256" key="6">
    <source>
        <dbReference type="ARBA" id="ARBA00023015"/>
    </source>
</evidence>
<dbReference type="InterPro" id="IPR001789">
    <property type="entry name" value="Sig_transdc_resp-reg_receiver"/>
</dbReference>
<keyword evidence="5" id="KW-0902">Two-component regulatory system</keyword>
<evidence type="ECO:0000313" key="13">
    <source>
        <dbReference type="EMBL" id="HIS77664.1"/>
    </source>
</evidence>
<comment type="function">
    <text evidence="9">May play the central regulatory role in sporulation. It may be an element of the effector pathway responsible for the activation of sporulation genes in response to nutritional stress. Spo0A may act in concert with spo0H (a sigma factor) to control the expression of some genes that are critical to the sporulation process.</text>
</comment>
<dbReference type="Pfam" id="PF12833">
    <property type="entry name" value="HTH_18"/>
    <property type="match status" value="1"/>
</dbReference>
<dbReference type="PANTHER" id="PTHR42713">
    <property type="entry name" value="HISTIDINE KINASE-RELATED"/>
    <property type="match status" value="1"/>
</dbReference>
<evidence type="ECO:0000256" key="8">
    <source>
        <dbReference type="ARBA" id="ARBA00023163"/>
    </source>
</evidence>
<comment type="subcellular location">
    <subcellularLocation>
        <location evidence="1">Cytoplasm</location>
    </subcellularLocation>
</comment>
<dbReference type="InterPro" id="IPR009057">
    <property type="entry name" value="Homeodomain-like_sf"/>
</dbReference>
<dbReference type="PROSITE" id="PS01124">
    <property type="entry name" value="HTH_ARAC_FAMILY_2"/>
    <property type="match status" value="1"/>
</dbReference>
<dbReference type="SUPFAM" id="SSF46689">
    <property type="entry name" value="Homeodomain-like"/>
    <property type="match status" value="2"/>
</dbReference>
<feature type="modified residue" description="4-aspartylphosphate" evidence="10">
    <location>
        <position position="55"/>
    </location>
</feature>
<evidence type="ECO:0000313" key="14">
    <source>
        <dbReference type="Proteomes" id="UP000824002"/>
    </source>
</evidence>
<dbReference type="PROSITE" id="PS50110">
    <property type="entry name" value="RESPONSE_REGULATORY"/>
    <property type="match status" value="1"/>
</dbReference>
<dbReference type="SMART" id="SM00448">
    <property type="entry name" value="REC"/>
    <property type="match status" value="1"/>
</dbReference>
<evidence type="ECO:0000256" key="7">
    <source>
        <dbReference type="ARBA" id="ARBA00023125"/>
    </source>
</evidence>
<keyword evidence="4 10" id="KW-0597">Phosphoprotein</keyword>